<dbReference type="NCBIfam" id="NF011080">
    <property type="entry name" value="PRK14508.1-3"/>
    <property type="match status" value="1"/>
</dbReference>
<evidence type="ECO:0000256" key="9">
    <source>
        <dbReference type="SAM" id="MobiDB-lite"/>
    </source>
</evidence>
<dbReference type="PANTHER" id="PTHR32438">
    <property type="entry name" value="4-ALPHA-GLUCANOTRANSFERASE DPE1, CHLOROPLASTIC/AMYLOPLASTIC"/>
    <property type="match status" value="1"/>
</dbReference>
<protein>
    <recommendedName>
        <fullName evidence="3">4-alpha-glucanotransferase</fullName>
        <ecNumber evidence="3">2.4.1.25</ecNumber>
    </recommendedName>
    <alternativeName>
        <fullName evidence="7">Amylomaltase</fullName>
    </alternativeName>
    <alternativeName>
        <fullName evidence="8">Disproportionating enzyme</fullName>
    </alternativeName>
</protein>
<dbReference type="InterPro" id="IPR003385">
    <property type="entry name" value="Glyco_hydro_77"/>
</dbReference>
<evidence type="ECO:0000313" key="11">
    <source>
        <dbReference type="EMBL" id="CAF3603429.1"/>
    </source>
</evidence>
<dbReference type="AlphaFoldDB" id="A0A813NT61"/>
<dbReference type="SUPFAM" id="SSF51445">
    <property type="entry name" value="(Trans)glycosidases"/>
    <property type="match status" value="1"/>
</dbReference>
<evidence type="ECO:0000256" key="2">
    <source>
        <dbReference type="ARBA" id="ARBA00005684"/>
    </source>
</evidence>
<gene>
    <name evidence="11" type="ORF">OKA104_LOCUS6741</name>
    <name evidence="10" type="ORF">VCS650_LOCUS598</name>
</gene>
<comment type="catalytic activity">
    <reaction evidence="1">
        <text>Transfers a segment of a (1-&gt;4)-alpha-D-glucan to a new position in an acceptor, which may be glucose or a (1-&gt;4)-alpha-D-glucan.</text>
        <dbReference type="EC" id="2.4.1.25"/>
    </reaction>
</comment>
<dbReference type="NCBIfam" id="TIGR00217">
    <property type="entry name" value="malQ"/>
    <property type="match status" value="1"/>
</dbReference>
<sequence length="538" mass="62692">MVKLERTSGILVHICSLPGPNGIGDIGNEAYKFVDFLHECNQKTWQILPLTASEKPSPYSGTSAFAGNPILISLEKLVDDGLLVQTDIECSRPNFGEHIEFRQVFKWKYSILNRAYNNYKINPVKKFQNEIDAFKKNEHYWLDDYTLYMAIKAEQKNQSWSKWPKELKQRDKTVLGEKRQEHADIINEHIFLQYIFFRQWEQLKQYANKYNVTILGDMPVYVDYDSADVWANQSLFQLDKRTSLPKAVSGAPPDAFSETGQLWNNPLYDWRGNLRKTNFDWWIKRLKKCLETVDVVRIDHFRGLEAYWAIPIGTDGKPLSPMKGEWVKACGDEFLTAATKALGDNLPIIAEDLGHLTQEVFDLRDKFGLVGMRVLHFAFAHWPNNMYLPHNYIPNCIAYTGTHDNNTTIGWFRHNMKEKERQTLIDYLQKEGDPERNINWDLIRLVLASVADTAVLLFQDVLDLEEGCQMNDPAFTPDYEENWRWRFQWEQLKQSAKDKLKSLTYIYGRHLPEEALERPDTEAGVDEKTDSIKQPKAY</sequence>
<organism evidence="10 12">
    <name type="scientific">Adineta steineri</name>
    <dbReference type="NCBI Taxonomy" id="433720"/>
    <lineage>
        <taxon>Eukaryota</taxon>
        <taxon>Metazoa</taxon>
        <taxon>Spiralia</taxon>
        <taxon>Gnathifera</taxon>
        <taxon>Rotifera</taxon>
        <taxon>Eurotatoria</taxon>
        <taxon>Bdelloidea</taxon>
        <taxon>Adinetida</taxon>
        <taxon>Adinetidae</taxon>
        <taxon>Adineta</taxon>
    </lineage>
</organism>
<evidence type="ECO:0000256" key="1">
    <source>
        <dbReference type="ARBA" id="ARBA00000439"/>
    </source>
</evidence>
<dbReference type="EC" id="2.4.1.25" evidence="3"/>
<evidence type="ECO:0000256" key="3">
    <source>
        <dbReference type="ARBA" id="ARBA00012560"/>
    </source>
</evidence>
<dbReference type="EMBL" id="CAJOAY010000251">
    <property type="protein sequence ID" value="CAF3603429.1"/>
    <property type="molecule type" value="Genomic_DNA"/>
</dbReference>
<dbReference type="Gene3D" id="3.20.20.80">
    <property type="entry name" value="Glycosidases"/>
    <property type="match status" value="1"/>
</dbReference>
<dbReference type="PANTHER" id="PTHR32438:SF5">
    <property type="entry name" value="4-ALPHA-GLUCANOTRANSFERASE DPE1, CHLOROPLASTIC_AMYLOPLASTIC"/>
    <property type="match status" value="1"/>
</dbReference>
<dbReference type="InterPro" id="IPR017853">
    <property type="entry name" value="GH"/>
</dbReference>
<dbReference type="GO" id="GO:0005975">
    <property type="term" value="P:carbohydrate metabolic process"/>
    <property type="evidence" value="ECO:0007669"/>
    <property type="project" value="InterPro"/>
</dbReference>
<reference evidence="10" key="1">
    <citation type="submission" date="2021-02" db="EMBL/GenBank/DDBJ databases">
        <authorList>
            <person name="Nowell W R."/>
        </authorList>
    </citation>
    <scope>NUCLEOTIDE SEQUENCE</scope>
</reference>
<keyword evidence="6" id="KW-0119">Carbohydrate metabolism</keyword>
<evidence type="ECO:0000256" key="7">
    <source>
        <dbReference type="ARBA" id="ARBA00031423"/>
    </source>
</evidence>
<dbReference type="Proteomes" id="UP000663891">
    <property type="component" value="Unassembled WGS sequence"/>
</dbReference>
<evidence type="ECO:0000256" key="4">
    <source>
        <dbReference type="ARBA" id="ARBA00022676"/>
    </source>
</evidence>
<evidence type="ECO:0000313" key="10">
    <source>
        <dbReference type="EMBL" id="CAF0740189.1"/>
    </source>
</evidence>
<dbReference type="Pfam" id="PF02446">
    <property type="entry name" value="Glyco_hydro_77"/>
    <property type="match status" value="1"/>
</dbReference>
<dbReference type="Proteomes" id="UP000663881">
    <property type="component" value="Unassembled WGS sequence"/>
</dbReference>
<evidence type="ECO:0000313" key="12">
    <source>
        <dbReference type="Proteomes" id="UP000663891"/>
    </source>
</evidence>
<comment type="caution">
    <text evidence="10">The sequence shown here is derived from an EMBL/GenBank/DDBJ whole genome shotgun (WGS) entry which is preliminary data.</text>
</comment>
<dbReference type="OrthoDB" id="6123450at2759"/>
<comment type="similarity">
    <text evidence="2">Belongs to the disproportionating enzyme family.</text>
</comment>
<dbReference type="GO" id="GO:0004134">
    <property type="term" value="F:4-alpha-glucanotransferase activity"/>
    <property type="evidence" value="ECO:0007669"/>
    <property type="project" value="UniProtKB-EC"/>
</dbReference>
<evidence type="ECO:0000256" key="5">
    <source>
        <dbReference type="ARBA" id="ARBA00022679"/>
    </source>
</evidence>
<proteinExistence type="inferred from homology"/>
<dbReference type="EMBL" id="CAJNON010000003">
    <property type="protein sequence ID" value="CAF0740189.1"/>
    <property type="molecule type" value="Genomic_DNA"/>
</dbReference>
<evidence type="ECO:0000256" key="8">
    <source>
        <dbReference type="ARBA" id="ARBA00031501"/>
    </source>
</evidence>
<keyword evidence="5" id="KW-0808">Transferase</keyword>
<keyword evidence="4" id="KW-0328">Glycosyltransferase</keyword>
<name>A0A813NT61_9BILA</name>
<accession>A0A813NT61</accession>
<evidence type="ECO:0000256" key="6">
    <source>
        <dbReference type="ARBA" id="ARBA00023277"/>
    </source>
</evidence>
<feature type="region of interest" description="Disordered" evidence="9">
    <location>
        <begin position="516"/>
        <end position="538"/>
    </location>
</feature>